<keyword evidence="3" id="KW-1185">Reference proteome</keyword>
<feature type="coiled-coil region" evidence="1">
    <location>
        <begin position="5"/>
        <end position="37"/>
    </location>
</feature>
<name>A0A1W6JV36_9CAUD</name>
<evidence type="ECO:0000313" key="2">
    <source>
        <dbReference type="EMBL" id="ARM71105.1"/>
    </source>
</evidence>
<reference evidence="2 3" key="1">
    <citation type="submission" date="2017-02" db="EMBL/GenBank/DDBJ databases">
        <title>Comeplete genome sequence of Bacteriophage pVco-5, that infects Vibrio corallilyticus.</title>
        <authorList>
            <person name="Kim H.J."/>
            <person name="Park S.C."/>
        </authorList>
    </citation>
    <scope>NUCLEOTIDE SEQUENCE [LARGE SCALE GENOMIC DNA]</scope>
</reference>
<sequence>MSDKATETENKVPDLDKELEQQEKETLKNQLKMMNVKFHHNSSLETLRELLAANVAEETSKPTSNTKTAHQIRQEAMELVRCTVVCHDPQRKSREGEFITVGNSVIGTFRVFVPYNGDSDVEWHIPRMALDVLKRKTCIKQIKETSKNHQNTTLDDVRIGKAFSITELPPLTGEELKELAETQRSMGYTLQSPNAYAG</sequence>
<protein>
    <submittedName>
        <fullName evidence="2">Uncharacterized protein</fullName>
    </submittedName>
</protein>
<dbReference type="Proteomes" id="UP000225564">
    <property type="component" value="Segment"/>
</dbReference>
<dbReference type="EMBL" id="KY612839">
    <property type="protein sequence ID" value="ARM71105.1"/>
    <property type="molecule type" value="Genomic_DNA"/>
</dbReference>
<keyword evidence="1" id="KW-0175">Coiled coil</keyword>
<evidence type="ECO:0000313" key="3">
    <source>
        <dbReference type="Proteomes" id="UP000225564"/>
    </source>
</evidence>
<proteinExistence type="predicted"/>
<organism evidence="2 3">
    <name type="scientific">Vibrio phage pVco-5</name>
    <dbReference type="NCBI Taxonomy" id="1965485"/>
    <lineage>
        <taxon>Viruses</taxon>
        <taxon>Duplodnaviria</taxon>
        <taxon>Heunggongvirae</taxon>
        <taxon>Uroviricota</taxon>
        <taxon>Caudoviricetes</taxon>
        <taxon>Schitoviridae</taxon>
        <taxon>Vicoquintavirus</taxon>
        <taxon>Vicoquintavirus Pvco5</taxon>
    </lineage>
</organism>
<evidence type="ECO:0000256" key="1">
    <source>
        <dbReference type="SAM" id="Coils"/>
    </source>
</evidence>
<accession>A0A1W6JV36</accession>
<gene>
    <name evidence="2" type="ORF">pVco5_116</name>
</gene>